<name>A0A7W7NYA4_PSENT</name>
<gene>
    <name evidence="1" type="ORF">HNP46_000299</name>
</gene>
<dbReference type="RefSeq" id="WP_184585749.1">
    <property type="nucleotide sequence ID" value="NZ_JACHLI010000001.1"/>
</dbReference>
<proteinExistence type="predicted"/>
<reference evidence="1 2" key="1">
    <citation type="submission" date="2020-08" db="EMBL/GenBank/DDBJ databases">
        <title>Functional genomics of gut bacteria from endangered species of beetles.</title>
        <authorList>
            <person name="Carlos-Shanley C."/>
        </authorList>
    </citation>
    <scope>NUCLEOTIDE SEQUENCE [LARGE SCALE GENOMIC DNA]</scope>
    <source>
        <strain evidence="1 2">S00179</strain>
    </source>
</reference>
<organism evidence="1 2">
    <name type="scientific">Pseudomonas nitroreducens</name>
    <dbReference type="NCBI Taxonomy" id="46680"/>
    <lineage>
        <taxon>Bacteria</taxon>
        <taxon>Pseudomonadati</taxon>
        <taxon>Pseudomonadota</taxon>
        <taxon>Gammaproteobacteria</taxon>
        <taxon>Pseudomonadales</taxon>
        <taxon>Pseudomonadaceae</taxon>
        <taxon>Pseudomonas</taxon>
    </lineage>
</organism>
<dbReference type="AlphaFoldDB" id="A0A7W7NYA4"/>
<sequence>MPEQRDPRVNPHLNDELKDSSGRHVVVTAVYALKGGRGNEVCFQEIAGGEAGALGLTTWRKAFKRAEVIKVAEL</sequence>
<accession>A0A7W7NYA4</accession>
<comment type="caution">
    <text evidence="1">The sequence shown here is derived from an EMBL/GenBank/DDBJ whole genome shotgun (WGS) entry which is preliminary data.</text>
</comment>
<dbReference type="EMBL" id="JACHLI010000001">
    <property type="protein sequence ID" value="MBB4861488.1"/>
    <property type="molecule type" value="Genomic_DNA"/>
</dbReference>
<protein>
    <submittedName>
        <fullName evidence="1">Uncharacterized protein</fullName>
    </submittedName>
</protein>
<evidence type="ECO:0000313" key="1">
    <source>
        <dbReference type="EMBL" id="MBB4861488.1"/>
    </source>
</evidence>
<dbReference type="Proteomes" id="UP000566995">
    <property type="component" value="Unassembled WGS sequence"/>
</dbReference>
<evidence type="ECO:0000313" key="2">
    <source>
        <dbReference type="Proteomes" id="UP000566995"/>
    </source>
</evidence>